<proteinExistence type="predicted"/>
<gene>
    <name evidence="1" type="ORF">JM64_01670</name>
</gene>
<dbReference type="EMBL" id="CP011393">
    <property type="protein sequence ID" value="ANE40856.1"/>
    <property type="molecule type" value="Genomic_DNA"/>
</dbReference>
<sequence length="93" mass="10981">MKETVRNSWMTYPLLNTRDCSEFTGLLESGGVSYDGKITSWYEALNEVLQMDSKEYDDMVERSIEYIKKEINLEELVQKYINAFNLIINTVRR</sequence>
<protein>
    <submittedName>
        <fullName evidence="1">Uncharacterized protein</fullName>
    </submittedName>
</protein>
<evidence type="ECO:0000313" key="2">
    <source>
        <dbReference type="Proteomes" id="UP000077096"/>
    </source>
</evidence>
<name>A0A172T1M5_FERPE</name>
<evidence type="ECO:0000313" key="1">
    <source>
        <dbReference type="EMBL" id="ANE40856.1"/>
    </source>
</evidence>
<organism evidence="1 2">
    <name type="scientific">Fervidobacterium pennivorans</name>
    <dbReference type="NCBI Taxonomy" id="93466"/>
    <lineage>
        <taxon>Bacteria</taxon>
        <taxon>Thermotogati</taxon>
        <taxon>Thermotogota</taxon>
        <taxon>Thermotogae</taxon>
        <taxon>Thermotogales</taxon>
        <taxon>Fervidobacteriaceae</taxon>
        <taxon>Fervidobacterium</taxon>
    </lineage>
</organism>
<dbReference type="Proteomes" id="UP000077096">
    <property type="component" value="Chromosome"/>
</dbReference>
<dbReference type="KEGG" id="fng:JM64_01670"/>
<accession>A0A172T1M5</accession>
<dbReference type="PATRIC" id="fig|93466.3.peg.383"/>
<reference evidence="1 2" key="1">
    <citation type="submission" date="2014-08" db="EMBL/GenBank/DDBJ databases">
        <title>Fervidobacterium pennivorans DYC genome.</title>
        <authorList>
            <person name="Wushke S."/>
        </authorList>
    </citation>
    <scope>NUCLEOTIDE SEQUENCE [LARGE SCALE GENOMIC DNA]</scope>
    <source>
        <strain evidence="1 2">DYC</strain>
    </source>
</reference>
<dbReference type="AlphaFoldDB" id="A0A172T1M5"/>